<keyword evidence="4" id="KW-0808">Transferase</keyword>
<gene>
    <name evidence="14" type="ORF">IM660_14835</name>
</gene>
<dbReference type="AlphaFoldDB" id="A0A7M1SSZ7"/>
<dbReference type="Pfam" id="PF02518">
    <property type="entry name" value="HATPase_c"/>
    <property type="match status" value="1"/>
</dbReference>
<evidence type="ECO:0000313" key="15">
    <source>
        <dbReference type="Proteomes" id="UP000593758"/>
    </source>
</evidence>
<evidence type="ECO:0000256" key="2">
    <source>
        <dbReference type="ARBA" id="ARBA00012438"/>
    </source>
</evidence>
<keyword evidence="7" id="KW-0067">ATP-binding</keyword>
<dbReference type="GO" id="GO:0016020">
    <property type="term" value="C:membrane"/>
    <property type="evidence" value="ECO:0007669"/>
    <property type="project" value="InterPro"/>
</dbReference>
<keyword evidence="6 14" id="KW-0418">Kinase</keyword>
<feature type="transmembrane region" description="Helical" evidence="10">
    <location>
        <begin position="28"/>
        <end position="47"/>
    </location>
</feature>
<feature type="region of interest" description="Disordered" evidence="9">
    <location>
        <begin position="366"/>
        <end position="387"/>
    </location>
</feature>
<dbReference type="EMBL" id="CP063169">
    <property type="protein sequence ID" value="QOR69912.1"/>
    <property type="molecule type" value="Genomic_DNA"/>
</dbReference>
<dbReference type="RefSeq" id="WP_193496622.1">
    <property type="nucleotide sequence ID" value="NZ_CP063169.1"/>
</dbReference>
<feature type="transmembrane region" description="Helical" evidence="10">
    <location>
        <begin position="124"/>
        <end position="142"/>
    </location>
</feature>
<dbReference type="CDD" id="cd16917">
    <property type="entry name" value="HATPase_UhpB-NarQ-NarX-like"/>
    <property type="match status" value="1"/>
</dbReference>
<feature type="domain" description="Signal transduction histidine kinase subgroup 3 dimerisation and phosphoacceptor" evidence="12">
    <location>
        <begin position="218"/>
        <end position="284"/>
    </location>
</feature>
<proteinExistence type="predicted"/>
<evidence type="ECO:0000256" key="9">
    <source>
        <dbReference type="SAM" id="MobiDB-lite"/>
    </source>
</evidence>
<name>A0A7M1SSZ7_9MICO</name>
<reference evidence="14 15" key="1">
    <citation type="submission" date="2020-10" db="EMBL/GenBank/DDBJ databases">
        <title>Haloactinobacterium sp. RN3S43, a bacterium isolated from saline soil.</title>
        <authorList>
            <person name="Sun J.-Q."/>
        </authorList>
    </citation>
    <scope>NUCLEOTIDE SEQUENCE [LARGE SCALE GENOMIC DNA]</scope>
    <source>
        <strain evidence="14 15">RN3S43</strain>
    </source>
</reference>
<dbReference type="InterPro" id="IPR011712">
    <property type="entry name" value="Sig_transdc_His_kin_sub3_dim/P"/>
</dbReference>
<evidence type="ECO:0000256" key="10">
    <source>
        <dbReference type="SAM" id="Phobius"/>
    </source>
</evidence>
<evidence type="ECO:0000256" key="7">
    <source>
        <dbReference type="ARBA" id="ARBA00022840"/>
    </source>
</evidence>
<feature type="compositionally biased region" description="Basic and acidic residues" evidence="9">
    <location>
        <begin position="370"/>
        <end position="380"/>
    </location>
</feature>
<keyword evidence="10" id="KW-0472">Membrane</keyword>
<evidence type="ECO:0000259" key="13">
    <source>
        <dbReference type="Pfam" id="PF23539"/>
    </source>
</evidence>
<dbReference type="Proteomes" id="UP000593758">
    <property type="component" value="Chromosome"/>
</dbReference>
<dbReference type="GO" id="GO:0005524">
    <property type="term" value="F:ATP binding"/>
    <property type="evidence" value="ECO:0007669"/>
    <property type="project" value="UniProtKB-KW"/>
</dbReference>
<keyword evidence="8" id="KW-0902">Two-component regulatory system</keyword>
<dbReference type="InterPro" id="IPR055558">
    <property type="entry name" value="DUF7134"/>
</dbReference>
<comment type="catalytic activity">
    <reaction evidence="1">
        <text>ATP + protein L-histidine = ADP + protein N-phospho-L-histidine.</text>
        <dbReference type="EC" id="2.7.13.3"/>
    </reaction>
</comment>
<keyword evidence="3" id="KW-0597">Phosphoprotein</keyword>
<sequence length="441" mass="47198">MSGQPHPGSAGAPVILDDHIRRGPIRRFFVAHPIAMDVLLVVIFLVPHVVLRAVIDPRPAPYVTLLAAAAALFWRRHRPRTVLLTLCALIAIHVLVAGDTGGIELALAFSLYTVVTTYGSRAGWLGLAVATVVSSVAVLLWGDQSSAAEFTVDGEPALLDRAAYVAGNVVGILATLLVALAIGVSVRSRREQLQRLVDHANQFRLERDQREQIATANERARIAREMHDVVAHSLSVMVALADGARASVVKAPERSADALTELSRTGRSALGDMRRILGVLREEDARATMEPQPDAPALEDLVAQFRAAGLEVAFSHSGPAIPDDAALQLTVYRIVQEGLTNVLRYAPRARRITVIVARRPHEVTVTVHNSRSDAPAERRPGSGQGLIGMRERAATYGGTVKAGPDDAGGWRTHATLVLEGALAAEPDIGTTSGPDEKERHG</sequence>
<evidence type="ECO:0000256" key="1">
    <source>
        <dbReference type="ARBA" id="ARBA00000085"/>
    </source>
</evidence>
<feature type="transmembrane region" description="Helical" evidence="10">
    <location>
        <begin position="162"/>
        <end position="186"/>
    </location>
</feature>
<dbReference type="SUPFAM" id="SSF55874">
    <property type="entry name" value="ATPase domain of HSP90 chaperone/DNA topoisomerase II/histidine kinase"/>
    <property type="match status" value="1"/>
</dbReference>
<dbReference type="KEGG" id="halt:IM660_14835"/>
<dbReference type="Pfam" id="PF07730">
    <property type="entry name" value="HisKA_3"/>
    <property type="match status" value="1"/>
</dbReference>
<dbReference type="Pfam" id="PF23539">
    <property type="entry name" value="DUF7134"/>
    <property type="match status" value="1"/>
</dbReference>
<evidence type="ECO:0000256" key="4">
    <source>
        <dbReference type="ARBA" id="ARBA00022679"/>
    </source>
</evidence>
<dbReference type="InterPro" id="IPR050482">
    <property type="entry name" value="Sensor_HK_TwoCompSys"/>
</dbReference>
<keyword evidence="15" id="KW-1185">Reference proteome</keyword>
<feature type="region of interest" description="Disordered" evidence="9">
    <location>
        <begin position="421"/>
        <end position="441"/>
    </location>
</feature>
<keyword evidence="10" id="KW-1133">Transmembrane helix</keyword>
<feature type="domain" description="Histidine kinase/HSP90-like ATPase" evidence="11">
    <location>
        <begin position="329"/>
        <end position="416"/>
    </location>
</feature>
<feature type="transmembrane region" description="Helical" evidence="10">
    <location>
        <begin position="81"/>
        <end position="97"/>
    </location>
</feature>
<feature type="transmembrane region" description="Helical" evidence="10">
    <location>
        <begin position="59"/>
        <end position="74"/>
    </location>
</feature>
<organism evidence="14 15">
    <name type="scientific">Ruania alkalisoli</name>
    <dbReference type="NCBI Taxonomy" id="2779775"/>
    <lineage>
        <taxon>Bacteria</taxon>
        <taxon>Bacillati</taxon>
        <taxon>Actinomycetota</taxon>
        <taxon>Actinomycetes</taxon>
        <taxon>Micrococcales</taxon>
        <taxon>Ruaniaceae</taxon>
        <taxon>Ruania</taxon>
    </lineage>
</organism>
<keyword evidence="5" id="KW-0547">Nucleotide-binding</keyword>
<evidence type="ECO:0000259" key="11">
    <source>
        <dbReference type="Pfam" id="PF02518"/>
    </source>
</evidence>
<protein>
    <recommendedName>
        <fullName evidence="2">histidine kinase</fullName>
        <ecNumber evidence="2">2.7.13.3</ecNumber>
    </recommendedName>
</protein>
<dbReference type="PANTHER" id="PTHR24421:SF10">
    <property type="entry name" value="NITRATE_NITRITE SENSOR PROTEIN NARQ"/>
    <property type="match status" value="1"/>
</dbReference>
<feature type="domain" description="DUF7134" evidence="13">
    <location>
        <begin position="26"/>
        <end position="190"/>
    </location>
</feature>
<accession>A0A7M1SSZ7</accession>
<keyword evidence="10" id="KW-0812">Transmembrane</keyword>
<dbReference type="GO" id="GO:0046983">
    <property type="term" value="F:protein dimerization activity"/>
    <property type="evidence" value="ECO:0007669"/>
    <property type="project" value="InterPro"/>
</dbReference>
<dbReference type="GO" id="GO:0000155">
    <property type="term" value="F:phosphorelay sensor kinase activity"/>
    <property type="evidence" value="ECO:0007669"/>
    <property type="project" value="InterPro"/>
</dbReference>
<dbReference type="InterPro" id="IPR003594">
    <property type="entry name" value="HATPase_dom"/>
</dbReference>
<dbReference type="EC" id="2.7.13.3" evidence="2"/>
<dbReference type="Gene3D" id="1.20.5.1930">
    <property type="match status" value="1"/>
</dbReference>
<evidence type="ECO:0000256" key="5">
    <source>
        <dbReference type="ARBA" id="ARBA00022741"/>
    </source>
</evidence>
<evidence type="ECO:0000256" key="3">
    <source>
        <dbReference type="ARBA" id="ARBA00022553"/>
    </source>
</evidence>
<dbReference type="PANTHER" id="PTHR24421">
    <property type="entry name" value="NITRATE/NITRITE SENSOR PROTEIN NARX-RELATED"/>
    <property type="match status" value="1"/>
</dbReference>
<evidence type="ECO:0000313" key="14">
    <source>
        <dbReference type="EMBL" id="QOR69912.1"/>
    </source>
</evidence>
<dbReference type="InterPro" id="IPR036890">
    <property type="entry name" value="HATPase_C_sf"/>
</dbReference>
<evidence type="ECO:0000259" key="12">
    <source>
        <dbReference type="Pfam" id="PF07730"/>
    </source>
</evidence>
<dbReference type="Gene3D" id="3.30.565.10">
    <property type="entry name" value="Histidine kinase-like ATPase, C-terminal domain"/>
    <property type="match status" value="1"/>
</dbReference>
<evidence type="ECO:0000256" key="8">
    <source>
        <dbReference type="ARBA" id="ARBA00023012"/>
    </source>
</evidence>
<evidence type="ECO:0000256" key="6">
    <source>
        <dbReference type="ARBA" id="ARBA00022777"/>
    </source>
</evidence>